<accession>A0A5K4F4G1</accession>
<dbReference type="InParanoid" id="A0A5K4F4G1"/>
<protein>
    <submittedName>
        <fullName evidence="1">Uncharacterized protein</fullName>
    </submittedName>
</protein>
<dbReference type="WBParaSite" id="Smp_306640.2">
    <property type="protein sequence ID" value="Smp_306640.2"/>
    <property type="gene ID" value="Smp_306640"/>
</dbReference>
<dbReference type="SUPFAM" id="SSF48371">
    <property type="entry name" value="ARM repeat"/>
    <property type="match status" value="1"/>
</dbReference>
<organism evidence="1">
    <name type="scientific">Schistosoma mansoni</name>
    <name type="common">Blood fluke</name>
    <dbReference type="NCBI Taxonomy" id="6183"/>
    <lineage>
        <taxon>Eukaryota</taxon>
        <taxon>Metazoa</taxon>
        <taxon>Spiralia</taxon>
        <taxon>Lophotrochozoa</taxon>
        <taxon>Platyhelminthes</taxon>
        <taxon>Trematoda</taxon>
        <taxon>Digenea</taxon>
        <taxon>Strigeidida</taxon>
        <taxon>Schistosomatoidea</taxon>
        <taxon>Schistosomatidae</taxon>
        <taxon>Schistosoma</taxon>
    </lineage>
</organism>
<dbReference type="InterPro" id="IPR016024">
    <property type="entry name" value="ARM-type_fold"/>
</dbReference>
<dbReference type="STRING" id="6183.A0A5K4F4G1"/>
<reference evidence="1" key="1">
    <citation type="submission" date="2019-11" db="UniProtKB">
        <authorList>
            <consortium name="WormBaseParasite"/>
        </authorList>
    </citation>
    <scope>IDENTIFICATION</scope>
    <source>
        <strain evidence="1">Puerto Rican</strain>
    </source>
</reference>
<sequence length="911" mass="102800">MSLDIISLLNSAACDDPNLMVPASQHLTLVTQSGENCDNICSAIASCVFSSDGRLSTDGRFLGLIYLKNMVFDVKIRHSTDPNVKRKVEMLFFDYISRGTENSFTNLVENIPRISGLVAELTARYVKNEWLKNDWSDSLWDNLLCWHAWSSLRSGLKAAASFRLPARRRAFNITIAKLLPSVISCFKNASTNLEVNIDPCIKLSKLLYSCFNLVGKNDIAALVNKTEIYEGAFTVALLALELAFQSTLDADKSPLMFVFRRRVSKLLFALFLSCPLETRDCFIEHMLEHILIIVSYSGDVQLNYKDGCAVKWLLGITYSVLCCKSPKYGGQIELTEQGKRKLALWMSQPYQLPSGQISNKWTYFMMSLFEHWFILTPNELQFFTSDPEGCLSSGGISSINVGHDAKANSVYADLNSFWNVDNQASELCVCNIETIMGVSDSSQHVLTPQPCRQLTELIFTIFCRLYEEADPVLYDIVQSINLGTNKPYIFEAVMRFVQLCLPYFGTKPYWVTLAEQLIADGLVVGNSIQDRMGSQPMENEITSVIILTRTLSLLPRYSVQCIPPGDVEFSSLKPNCNDALSHINRFLNRSSKWDQNVFQKQLMMCIRLAAAYSLTWLLEVSVFPEDILVLHAENLLNGTLFLIQDVNECETQIYMLFLLGKLIHKINLIVYPQFITPILNTLNHLWNLSGLSAALRASILNTVCLLVTEFNGFNECSSLLPEFNTLIHSSVIRLIQMSLYQAEEKQIHGSEALFEPAIRLWASLVEGLNSAWSPDLINLMPILVGDSVRLMETGGDLSVSNLLKQPLLGRVDSGEQADLVFRIAYGTLRLAHKAGNDILQNFIFQWSEPFWVSILIVSLNWNNPLGEQVNLEDLYSQASSCINDENKTDEESKYRYINSIDNYLCRILFIK</sequence>
<dbReference type="AlphaFoldDB" id="A0A5K4F4G1"/>
<evidence type="ECO:0000313" key="1">
    <source>
        <dbReference type="WBParaSite" id="Smp_306640.2"/>
    </source>
</evidence>
<name>A0A5K4F4G1_SCHMA</name>
<proteinExistence type="predicted"/>